<keyword evidence="2 9" id="KW-0686">Riboflavin biosynthesis</keyword>
<keyword evidence="5 9" id="KW-0378">Hydrolase</keyword>
<comment type="function">
    <text evidence="9">Catalyzes the conversion of GTP to 2,5-diamino-6-ribosylamino-4(3H)-pyrimidinone 5'-phosphate (DARP), formate and pyrophosphate.</text>
</comment>
<comment type="pathway">
    <text evidence="1 9">Cofactor biosynthesis; riboflavin biosynthesis; 5-amino-6-(D-ribitylamino)uracil from GTP: step 1/4.</text>
</comment>
<dbReference type="Pfam" id="PF00925">
    <property type="entry name" value="GTP_cyclohydro2"/>
    <property type="match status" value="1"/>
</dbReference>
<dbReference type="CDD" id="cd00641">
    <property type="entry name" value="GTP_cyclohydro2"/>
    <property type="match status" value="1"/>
</dbReference>
<keyword evidence="7 9" id="KW-0342">GTP-binding</keyword>
<name>A0ABV3S6C9_9GAMM</name>
<dbReference type="Gene3D" id="3.40.50.10990">
    <property type="entry name" value="GTP cyclohydrolase II"/>
    <property type="match status" value="1"/>
</dbReference>
<sequence>MQRIRRALIDLRRGEPVHLADEAGGSLILALENLTEARLEQALGLATGAPSVLLTAHRAEALGLDGQTGEGIAVAVPKAGLMETARQLARGRDARPTGATVRPLTEGERQALGLARRATLLPALLAIASDPDHDRLAGEIQRGEILSIDRRDATRFFSDSGRHPERVSEARVPLSGAEQSRFVLYREADGLLEHVALVIGDPRQWPKTPALRMHSACLTGDLFGSLRCDCGEQLRSAVHAIAEEGGGILLYLAQEGRGIGLANKLRAYGLQDAGLDTVDADQLLGFGEDERRYEVAAAMLDDLGISRVRLMTNNPGKIAALEAAGIDIAGREAVHGALNRHNARYLTAKADRAGHWLEEVFADSAADGDQR</sequence>
<feature type="binding site" evidence="9">
    <location>
        <position position="228"/>
    </location>
    <ligand>
        <name>Zn(2+)</name>
        <dbReference type="ChEBI" id="CHEBI:29105"/>
        <note>catalytic</note>
    </ligand>
</feature>
<feature type="binding site" evidence="9">
    <location>
        <position position="312"/>
    </location>
    <ligand>
        <name>GTP</name>
        <dbReference type="ChEBI" id="CHEBI:37565"/>
    </ligand>
</feature>
<dbReference type="PANTHER" id="PTHR21327">
    <property type="entry name" value="GTP CYCLOHYDROLASE II-RELATED"/>
    <property type="match status" value="1"/>
</dbReference>
<feature type="binding site" evidence="9">
    <location>
        <position position="233"/>
    </location>
    <ligand>
        <name>GTP</name>
        <dbReference type="ChEBI" id="CHEBI:37565"/>
    </ligand>
</feature>
<keyword evidence="12" id="KW-1185">Reference proteome</keyword>
<evidence type="ECO:0000256" key="8">
    <source>
        <dbReference type="ARBA" id="ARBA00049295"/>
    </source>
</evidence>
<dbReference type="SUPFAM" id="SSF142695">
    <property type="entry name" value="RibA-like"/>
    <property type="match status" value="1"/>
</dbReference>
<dbReference type="EC" id="3.5.4.25" evidence="9"/>
<keyword evidence="3 9" id="KW-0479">Metal-binding</keyword>
<evidence type="ECO:0000256" key="6">
    <source>
        <dbReference type="ARBA" id="ARBA00022833"/>
    </source>
</evidence>
<gene>
    <name evidence="9" type="primary">ribA</name>
    <name evidence="11" type="ORF">V6X64_01555</name>
</gene>
<comment type="similarity">
    <text evidence="9">Belongs to the GTP cyclohydrolase II family.</text>
</comment>
<evidence type="ECO:0000313" key="11">
    <source>
        <dbReference type="EMBL" id="MEX0385681.1"/>
    </source>
</evidence>
<comment type="cofactor">
    <cofactor evidence="9">
        <name>Zn(2+)</name>
        <dbReference type="ChEBI" id="CHEBI:29105"/>
    </cofactor>
    <text evidence="9">Binds 1 zinc ion per subunit.</text>
</comment>
<feature type="binding site" evidence="9">
    <location>
        <position position="317"/>
    </location>
    <ligand>
        <name>GTP</name>
        <dbReference type="ChEBI" id="CHEBI:37565"/>
    </ligand>
</feature>
<feature type="binding site" evidence="9">
    <location>
        <begin position="255"/>
        <end position="257"/>
    </location>
    <ligand>
        <name>GTP</name>
        <dbReference type="ChEBI" id="CHEBI:37565"/>
    </ligand>
</feature>
<feature type="binding site" evidence="9">
    <location>
        <begin position="212"/>
        <end position="216"/>
    </location>
    <ligand>
        <name>GTP</name>
        <dbReference type="ChEBI" id="CHEBI:37565"/>
    </ligand>
</feature>
<dbReference type="InterPro" id="IPR000926">
    <property type="entry name" value="RibA"/>
</dbReference>
<feature type="active site" description="Proton acceptor" evidence="9">
    <location>
        <position position="289"/>
    </location>
</feature>
<proteinExistence type="inferred from homology"/>
<comment type="catalytic activity">
    <reaction evidence="8 9">
        <text>GTP + 4 H2O = 2,5-diamino-6-hydroxy-4-(5-phosphoribosylamino)-pyrimidine + formate + 2 phosphate + 3 H(+)</text>
        <dbReference type="Rhea" id="RHEA:23704"/>
        <dbReference type="ChEBI" id="CHEBI:15377"/>
        <dbReference type="ChEBI" id="CHEBI:15378"/>
        <dbReference type="ChEBI" id="CHEBI:15740"/>
        <dbReference type="ChEBI" id="CHEBI:37565"/>
        <dbReference type="ChEBI" id="CHEBI:43474"/>
        <dbReference type="ChEBI" id="CHEBI:58614"/>
        <dbReference type="EC" id="3.5.4.25"/>
    </reaction>
</comment>
<feature type="binding site" evidence="9">
    <location>
        <position position="217"/>
    </location>
    <ligand>
        <name>Zn(2+)</name>
        <dbReference type="ChEBI" id="CHEBI:29105"/>
        <note>catalytic</note>
    </ligand>
</feature>
<accession>A0ABV3S6C9</accession>
<reference evidence="11 12" key="1">
    <citation type="submission" date="2024-02" db="EMBL/GenBank/DDBJ databases">
        <title>New especies of Spiribacter isolated from saline water.</title>
        <authorList>
            <person name="Leon M.J."/>
            <person name="De La Haba R."/>
            <person name="Sanchez-Porro C."/>
            <person name="Ventosa A."/>
        </authorList>
    </citation>
    <scope>NUCLEOTIDE SEQUENCE [LARGE SCALE GENOMIC DNA]</scope>
    <source>
        <strain evidence="12">ag22IC4-227</strain>
    </source>
</reference>
<feature type="active site" description="Nucleophile" evidence="9">
    <location>
        <position position="291"/>
    </location>
</feature>
<evidence type="ECO:0000256" key="5">
    <source>
        <dbReference type="ARBA" id="ARBA00022801"/>
    </source>
</evidence>
<dbReference type="RefSeq" id="WP_367966162.1">
    <property type="nucleotide sequence ID" value="NZ_JBAKFJ010000001.1"/>
</dbReference>
<evidence type="ECO:0000256" key="3">
    <source>
        <dbReference type="ARBA" id="ARBA00022723"/>
    </source>
</evidence>
<dbReference type="PANTHER" id="PTHR21327:SF18">
    <property type="entry name" value="3,4-DIHYDROXY-2-BUTANONE 4-PHOSPHATE SYNTHASE"/>
    <property type="match status" value="1"/>
</dbReference>
<dbReference type="Proteomes" id="UP001556653">
    <property type="component" value="Unassembled WGS sequence"/>
</dbReference>
<feature type="binding site" evidence="9">
    <location>
        <position position="230"/>
    </location>
    <ligand>
        <name>Zn(2+)</name>
        <dbReference type="ChEBI" id="CHEBI:29105"/>
        <note>catalytic</note>
    </ligand>
</feature>
<comment type="caution">
    <text evidence="11">The sequence shown here is derived from an EMBL/GenBank/DDBJ whole genome shotgun (WGS) entry which is preliminary data.</text>
</comment>
<dbReference type="NCBIfam" id="NF001591">
    <property type="entry name" value="PRK00393.1"/>
    <property type="match status" value="1"/>
</dbReference>
<evidence type="ECO:0000313" key="12">
    <source>
        <dbReference type="Proteomes" id="UP001556653"/>
    </source>
</evidence>
<evidence type="ECO:0000256" key="9">
    <source>
        <dbReference type="HAMAP-Rule" id="MF_00179"/>
    </source>
</evidence>
<evidence type="ECO:0000256" key="1">
    <source>
        <dbReference type="ARBA" id="ARBA00004853"/>
    </source>
</evidence>
<evidence type="ECO:0000256" key="7">
    <source>
        <dbReference type="ARBA" id="ARBA00023134"/>
    </source>
</evidence>
<dbReference type="InterPro" id="IPR036144">
    <property type="entry name" value="RibA-like_sf"/>
</dbReference>
<dbReference type="HAMAP" id="MF_00179">
    <property type="entry name" value="RibA"/>
    <property type="match status" value="1"/>
</dbReference>
<dbReference type="InterPro" id="IPR032677">
    <property type="entry name" value="GTP_cyclohydro_II"/>
</dbReference>
<feature type="binding site" evidence="9">
    <location>
        <position position="277"/>
    </location>
    <ligand>
        <name>GTP</name>
        <dbReference type="ChEBI" id="CHEBI:37565"/>
    </ligand>
</feature>
<dbReference type="Gene3D" id="3.90.870.10">
    <property type="entry name" value="DHBP synthase"/>
    <property type="match status" value="1"/>
</dbReference>
<evidence type="ECO:0000256" key="4">
    <source>
        <dbReference type="ARBA" id="ARBA00022741"/>
    </source>
</evidence>
<organism evidence="11 12">
    <name type="scientific">Spiribacter onubensis</name>
    <dbReference type="NCBI Taxonomy" id="3122420"/>
    <lineage>
        <taxon>Bacteria</taxon>
        <taxon>Pseudomonadati</taxon>
        <taxon>Pseudomonadota</taxon>
        <taxon>Gammaproteobacteria</taxon>
        <taxon>Chromatiales</taxon>
        <taxon>Ectothiorhodospiraceae</taxon>
        <taxon>Spiribacter</taxon>
    </lineage>
</organism>
<feature type="domain" description="GTP cyclohydrolase II" evidence="10">
    <location>
        <begin position="165"/>
        <end position="331"/>
    </location>
</feature>
<keyword evidence="4 9" id="KW-0547">Nucleotide-binding</keyword>
<dbReference type="EMBL" id="JBAKFJ010000001">
    <property type="protein sequence ID" value="MEX0385681.1"/>
    <property type="molecule type" value="Genomic_DNA"/>
</dbReference>
<protein>
    <recommendedName>
        <fullName evidence="9">GTP cyclohydrolase-2</fullName>
        <ecNumber evidence="9">3.5.4.25</ecNumber>
    </recommendedName>
    <alternativeName>
        <fullName evidence="9">GTP cyclohydrolase II</fullName>
    </alternativeName>
</protein>
<evidence type="ECO:0000256" key="2">
    <source>
        <dbReference type="ARBA" id="ARBA00022619"/>
    </source>
</evidence>
<keyword evidence="6 9" id="KW-0862">Zinc</keyword>
<evidence type="ECO:0000259" key="10">
    <source>
        <dbReference type="Pfam" id="PF00925"/>
    </source>
</evidence>